<organism evidence="1">
    <name type="scientific">viral metagenome</name>
    <dbReference type="NCBI Taxonomy" id="1070528"/>
    <lineage>
        <taxon>unclassified sequences</taxon>
        <taxon>metagenomes</taxon>
        <taxon>organismal metagenomes</taxon>
    </lineage>
</organism>
<dbReference type="AlphaFoldDB" id="A0A6M3IGW7"/>
<proteinExistence type="predicted"/>
<evidence type="ECO:0000313" key="1">
    <source>
        <dbReference type="EMBL" id="QJA56634.1"/>
    </source>
</evidence>
<sequence length="117" mass="13230">MADDVFKLSRKSMVLYEMGRFDNEQSAPKFLRAPFDLVKVHGGELCLSPVSSRRANSNPGQIDSGIHNDPADEAFFLSGTGDEWFLDREIVVIGEHEMGDFQGQPENWKGLHQFSWI</sequence>
<name>A0A6M3IGW7_9ZZZZ</name>
<protein>
    <submittedName>
        <fullName evidence="1">Uncharacterized protein</fullName>
    </submittedName>
</protein>
<accession>A0A6M3IGW7</accession>
<dbReference type="EMBL" id="MT141231">
    <property type="protein sequence ID" value="QJA56634.1"/>
    <property type="molecule type" value="Genomic_DNA"/>
</dbReference>
<reference evidence="1" key="1">
    <citation type="submission" date="2020-03" db="EMBL/GenBank/DDBJ databases">
        <title>The deep terrestrial virosphere.</title>
        <authorList>
            <person name="Holmfeldt K."/>
            <person name="Nilsson E."/>
            <person name="Simone D."/>
            <person name="Lopez-Fernandez M."/>
            <person name="Wu X."/>
            <person name="de Brujin I."/>
            <person name="Lundin D."/>
            <person name="Andersson A."/>
            <person name="Bertilsson S."/>
            <person name="Dopson M."/>
        </authorList>
    </citation>
    <scope>NUCLEOTIDE SEQUENCE</scope>
    <source>
        <strain evidence="1">MM415B01812</strain>
    </source>
</reference>
<gene>
    <name evidence="1" type="ORF">MM415B01812_0003</name>
</gene>